<proteinExistence type="inferred from homology"/>
<protein>
    <submittedName>
        <fullName evidence="11">Permease, similar to cation transporter</fullName>
    </submittedName>
</protein>
<feature type="transmembrane region" description="Helical" evidence="9">
    <location>
        <begin position="159"/>
        <end position="183"/>
    </location>
</feature>
<dbReference type="Pfam" id="PF01769">
    <property type="entry name" value="MgtE"/>
    <property type="match status" value="2"/>
</dbReference>
<evidence type="ECO:0000256" key="7">
    <source>
        <dbReference type="ARBA" id="ARBA00023065"/>
    </source>
</evidence>
<dbReference type="AlphaFoldDB" id="A0A075WDL1"/>
<dbReference type="KEGG" id="afg:AFULGI_00017570"/>
<dbReference type="HOGENOM" id="CLU_054505_0_0_2"/>
<dbReference type="InterPro" id="IPR036739">
    <property type="entry name" value="SLC41_membr_dom_sf"/>
</dbReference>
<dbReference type="PANTHER" id="PTHR16228:SF7">
    <property type="entry name" value="SLC41A_MGTE INTEGRAL MEMBRANE DOMAIN-CONTAINING PROTEIN"/>
    <property type="match status" value="1"/>
</dbReference>
<dbReference type="PANTHER" id="PTHR16228">
    <property type="entry name" value="DIVALENT CATION TRANSPORTER SOLUTE CARRIER FAMILY 41"/>
    <property type="match status" value="1"/>
</dbReference>
<keyword evidence="5" id="KW-0460">Magnesium</keyword>
<name>A0A075WDL1_ARCFL</name>
<keyword evidence="3" id="KW-0813">Transport</keyword>
<reference evidence="11 12" key="1">
    <citation type="submission" date="2013-07" db="EMBL/GenBank/DDBJ databases">
        <title>Genome of Archaeoglobus fulgidus.</title>
        <authorList>
            <person name="Fiebig A."/>
            <person name="Birkeland N.-K."/>
        </authorList>
    </citation>
    <scope>NUCLEOTIDE SEQUENCE [LARGE SCALE GENOMIC DNA]</scope>
    <source>
        <strain evidence="11 12">DSM 8774</strain>
    </source>
</reference>
<evidence type="ECO:0000256" key="2">
    <source>
        <dbReference type="ARBA" id="ARBA00009749"/>
    </source>
</evidence>
<feature type="transmembrane region" description="Helical" evidence="9">
    <location>
        <begin position="220"/>
        <end position="238"/>
    </location>
</feature>
<evidence type="ECO:0000313" key="12">
    <source>
        <dbReference type="Proteomes" id="UP000028501"/>
    </source>
</evidence>
<dbReference type="GO" id="GO:0016020">
    <property type="term" value="C:membrane"/>
    <property type="evidence" value="ECO:0007669"/>
    <property type="project" value="UniProtKB-SubCell"/>
</dbReference>
<feature type="transmembrane region" description="Helical" evidence="9">
    <location>
        <begin position="363"/>
        <end position="385"/>
    </location>
</feature>
<feature type="transmembrane region" description="Helical" evidence="9">
    <location>
        <begin position="12"/>
        <end position="36"/>
    </location>
</feature>
<keyword evidence="8 9" id="KW-0472">Membrane</keyword>
<keyword evidence="4 9" id="KW-0812">Transmembrane</keyword>
<keyword evidence="6 9" id="KW-1133">Transmembrane helix</keyword>
<dbReference type="SUPFAM" id="SSF161093">
    <property type="entry name" value="MgtE membrane domain-like"/>
    <property type="match status" value="2"/>
</dbReference>
<gene>
    <name evidence="11" type="ORF">AFULGI_00017570</name>
</gene>
<feature type="domain" description="SLC41A/MgtE integral membrane" evidence="10">
    <location>
        <begin position="256"/>
        <end position="380"/>
    </location>
</feature>
<accession>A0A075WDL1</accession>
<dbReference type="Gene3D" id="1.10.357.20">
    <property type="entry name" value="SLC41 divalent cation transporters, integral membrane domain"/>
    <property type="match status" value="2"/>
</dbReference>
<feature type="transmembrane region" description="Helical" evidence="9">
    <location>
        <begin position="92"/>
        <end position="112"/>
    </location>
</feature>
<dbReference type="InterPro" id="IPR006667">
    <property type="entry name" value="SLC41_membr_dom"/>
</dbReference>
<evidence type="ECO:0000256" key="9">
    <source>
        <dbReference type="SAM" id="Phobius"/>
    </source>
</evidence>
<evidence type="ECO:0000256" key="8">
    <source>
        <dbReference type="ARBA" id="ARBA00023136"/>
    </source>
</evidence>
<evidence type="ECO:0000256" key="5">
    <source>
        <dbReference type="ARBA" id="ARBA00022842"/>
    </source>
</evidence>
<dbReference type="EMBL" id="CP006577">
    <property type="protein sequence ID" value="AIG98515.1"/>
    <property type="molecule type" value="Genomic_DNA"/>
</dbReference>
<dbReference type="InterPro" id="IPR045349">
    <property type="entry name" value="SLC41A1-3"/>
</dbReference>
<feature type="transmembrane region" description="Helical" evidence="9">
    <location>
        <begin position="124"/>
        <end position="147"/>
    </location>
</feature>
<comment type="similarity">
    <text evidence="2">Belongs to the SLC41A transporter family.</text>
</comment>
<dbReference type="Proteomes" id="UP000028501">
    <property type="component" value="Chromosome"/>
</dbReference>
<evidence type="ECO:0000259" key="10">
    <source>
        <dbReference type="Pfam" id="PF01769"/>
    </source>
</evidence>
<dbReference type="GO" id="GO:0008324">
    <property type="term" value="F:monoatomic cation transmembrane transporter activity"/>
    <property type="evidence" value="ECO:0007669"/>
    <property type="project" value="InterPro"/>
</dbReference>
<keyword evidence="7" id="KW-0406">Ion transport</keyword>
<feature type="transmembrane region" description="Helical" evidence="9">
    <location>
        <begin position="292"/>
        <end position="315"/>
    </location>
</feature>
<comment type="subcellular location">
    <subcellularLocation>
        <location evidence="1">Membrane</location>
        <topology evidence="1">Multi-pass membrane protein</topology>
    </subcellularLocation>
</comment>
<feature type="transmembrane region" description="Helical" evidence="9">
    <location>
        <begin position="327"/>
        <end position="351"/>
    </location>
</feature>
<evidence type="ECO:0000256" key="1">
    <source>
        <dbReference type="ARBA" id="ARBA00004141"/>
    </source>
</evidence>
<feature type="transmembrane region" description="Helical" evidence="9">
    <location>
        <begin position="189"/>
        <end position="208"/>
    </location>
</feature>
<evidence type="ECO:0000256" key="3">
    <source>
        <dbReference type="ARBA" id="ARBA00022448"/>
    </source>
</evidence>
<dbReference type="RefSeq" id="WP_048064399.1">
    <property type="nucleotide sequence ID" value="NZ_CP006577.1"/>
</dbReference>
<dbReference type="GeneID" id="24795252"/>
<feature type="domain" description="SLC41A/MgtE integral membrane" evidence="10">
    <location>
        <begin position="52"/>
        <end position="178"/>
    </location>
</feature>
<sequence>MQPERELTISSALKQVLVPLALCLIFDLGAGIFLGISFEKLLTTYPEILIVIPGLMGLRGNVFGSLGSRISTSLYLGSSDPTIKDEYVSKNVFFSIWAATIPALILFLIAALKFFGKEGLTTSFQVILDSSVVISAILAVMTALIVIGSFRRGLDPDNIMGPAVTTFADLVSIPSIVLFIFLFERYTGAWISTVACVIALAMSVYLSIRGGYDGKAYKETLLIVSLLALIQSITGNVLQEFSEVIHRALFLSFAYPAVIGSIGNYGSIMVARTSTKLHLGELSVGKLSDAPYVFLTSVVIAPTIYVLASLFASTFTGAPFPEAKDFLYFMIVYLALAAFVLLFSTTLSIWLHRVGVDPDNGGIPLTTTLTDIVGTTAVVVLAYLIA</sequence>
<evidence type="ECO:0000256" key="6">
    <source>
        <dbReference type="ARBA" id="ARBA00022989"/>
    </source>
</evidence>
<feature type="transmembrane region" description="Helical" evidence="9">
    <location>
        <begin position="250"/>
        <end position="271"/>
    </location>
</feature>
<organism evidence="11 12">
    <name type="scientific">Archaeoglobus fulgidus DSM 8774</name>
    <dbReference type="NCBI Taxonomy" id="1344584"/>
    <lineage>
        <taxon>Archaea</taxon>
        <taxon>Methanobacteriati</taxon>
        <taxon>Methanobacteriota</taxon>
        <taxon>Archaeoglobi</taxon>
        <taxon>Archaeoglobales</taxon>
        <taxon>Archaeoglobaceae</taxon>
        <taxon>Archaeoglobus</taxon>
    </lineage>
</organism>
<evidence type="ECO:0000313" key="11">
    <source>
        <dbReference type="EMBL" id="AIG98515.1"/>
    </source>
</evidence>
<evidence type="ECO:0000256" key="4">
    <source>
        <dbReference type="ARBA" id="ARBA00022692"/>
    </source>
</evidence>